<evidence type="ECO:0000313" key="8">
    <source>
        <dbReference type="EMBL" id="NXA39152.1"/>
    </source>
</evidence>
<comment type="subcellular location">
    <subcellularLocation>
        <location evidence="1">Secreted</location>
    </subcellularLocation>
</comment>
<dbReference type="AlphaFoldDB" id="A0A7K7VF10"/>
<evidence type="ECO:0000256" key="4">
    <source>
        <dbReference type="ARBA" id="ARBA00022525"/>
    </source>
</evidence>
<dbReference type="GO" id="GO:0007259">
    <property type="term" value="P:cell surface receptor signaling pathway via JAK-STAT"/>
    <property type="evidence" value="ECO:0007669"/>
    <property type="project" value="InterPro"/>
</dbReference>
<dbReference type="GO" id="GO:0051607">
    <property type="term" value="P:defense response to virus"/>
    <property type="evidence" value="ECO:0007669"/>
    <property type="project" value="UniProtKB-KW"/>
</dbReference>
<proteinExistence type="inferred from homology"/>
<protein>
    <submittedName>
        <fullName evidence="8">IFNL3 protein</fullName>
    </submittedName>
</protein>
<feature type="signal peptide" evidence="7">
    <location>
        <begin position="1"/>
        <end position="15"/>
    </location>
</feature>
<dbReference type="PANTHER" id="PTHR31943">
    <property type="entry name" value="INTERLEUKIN-28 AND 29"/>
    <property type="match status" value="1"/>
</dbReference>
<evidence type="ECO:0000256" key="1">
    <source>
        <dbReference type="ARBA" id="ARBA00004613"/>
    </source>
</evidence>
<dbReference type="OrthoDB" id="9897984at2759"/>
<feature type="chain" id="PRO_5029566604" evidence="7">
    <location>
        <begin position="16"/>
        <end position="211"/>
    </location>
</feature>
<dbReference type="GO" id="GO:0050778">
    <property type="term" value="P:positive regulation of immune response"/>
    <property type="evidence" value="ECO:0007669"/>
    <property type="project" value="InterPro"/>
</dbReference>
<evidence type="ECO:0000256" key="2">
    <source>
        <dbReference type="ARBA" id="ARBA00008717"/>
    </source>
</evidence>
<dbReference type="Proteomes" id="UP000533954">
    <property type="component" value="Unassembled WGS sequence"/>
</dbReference>
<dbReference type="GO" id="GO:0045087">
    <property type="term" value="P:innate immune response"/>
    <property type="evidence" value="ECO:0007669"/>
    <property type="project" value="TreeGrafter"/>
</dbReference>
<feature type="non-terminal residue" evidence="8">
    <location>
        <position position="211"/>
    </location>
</feature>
<keyword evidence="3" id="KW-0202">Cytokine</keyword>
<evidence type="ECO:0000313" key="9">
    <source>
        <dbReference type="Proteomes" id="UP000533954"/>
    </source>
</evidence>
<feature type="non-terminal residue" evidence="8">
    <location>
        <position position="1"/>
    </location>
</feature>
<organism evidence="8 9">
    <name type="scientific">Eudromia elegans</name>
    <name type="common">Elegant crested-tinamou</name>
    <dbReference type="NCBI Taxonomy" id="8805"/>
    <lineage>
        <taxon>Eukaryota</taxon>
        <taxon>Metazoa</taxon>
        <taxon>Chordata</taxon>
        <taxon>Craniata</taxon>
        <taxon>Vertebrata</taxon>
        <taxon>Euteleostomi</taxon>
        <taxon>Archelosauria</taxon>
        <taxon>Archosauria</taxon>
        <taxon>Dinosauria</taxon>
        <taxon>Saurischia</taxon>
        <taxon>Theropoda</taxon>
        <taxon>Coelurosauria</taxon>
        <taxon>Aves</taxon>
        <taxon>Palaeognathae</taxon>
        <taxon>Tinamiformes</taxon>
        <taxon>Tinamidae</taxon>
        <taxon>Eudromia</taxon>
    </lineage>
</organism>
<sequence>LLLLLLLMGTSLAGAFPREPSRKSCGLSKYRFLLPSELRPIQAMKEQFEKIMLLSGRKCNTRVFHRKWSPAELSVPDRVLLVEAELDLVMEALRRPVARGLMEQHWRPLSFLAQAREDLRGCVSVSPAAPLGPTHQPSGKLRHWLHRLETAKSRVSVARAAPLCARQAGAAMTVLLSPLQEPDGCLEDSAIQHLFKVLSDLKCAALREECA</sequence>
<accession>A0A7K7VF10</accession>
<keyword evidence="5 7" id="KW-0732">Signal</keyword>
<gene>
    <name evidence="8" type="primary">Ifnl3</name>
    <name evidence="8" type="ORF">EUDELE_R06399</name>
</gene>
<comment type="caution">
    <text evidence="8">The sequence shown here is derived from an EMBL/GenBank/DDBJ whole genome shotgun (WGS) entry which is preliminary data.</text>
</comment>
<dbReference type="EMBL" id="VZSX01000094">
    <property type="protein sequence ID" value="NXA39152.1"/>
    <property type="molecule type" value="Genomic_DNA"/>
</dbReference>
<evidence type="ECO:0000256" key="3">
    <source>
        <dbReference type="ARBA" id="ARBA00022514"/>
    </source>
</evidence>
<keyword evidence="9" id="KW-1185">Reference proteome</keyword>
<evidence type="ECO:0000256" key="5">
    <source>
        <dbReference type="ARBA" id="ARBA00022729"/>
    </source>
</evidence>
<name>A0A7K7VF10_EUDEL</name>
<keyword evidence="6" id="KW-0051">Antiviral defense</keyword>
<evidence type="ECO:0000256" key="7">
    <source>
        <dbReference type="SAM" id="SignalP"/>
    </source>
</evidence>
<dbReference type="InterPro" id="IPR029177">
    <property type="entry name" value="INF_lambda"/>
</dbReference>
<dbReference type="PANTHER" id="PTHR31943:SF1">
    <property type="entry name" value="INTERFERON LAMBDA-2-RELATED"/>
    <property type="match status" value="1"/>
</dbReference>
<dbReference type="Pfam" id="PF15177">
    <property type="entry name" value="IL28A"/>
    <property type="match status" value="1"/>
</dbReference>
<keyword evidence="4" id="KW-0964">Secreted</keyword>
<dbReference type="GO" id="GO:0005125">
    <property type="term" value="F:cytokine activity"/>
    <property type="evidence" value="ECO:0007669"/>
    <property type="project" value="UniProtKB-KW"/>
</dbReference>
<dbReference type="InterPro" id="IPR038326">
    <property type="entry name" value="IFN-lambda_sf"/>
</dbReference>
<dbReference type="GO" id="GO:0005615">
    <property type="term" value="C:extracellular space"/>
    <property type="evidence" value="ECO:0007669"/>
    <property type="project" value="UniProtKB-KW"/>
</dbReference>
<dbReference type="Gene3D" id="1.20.1250.60">
    <property type="entry name" value="Interferon lambda"/>
    <property type="match status" value="1"/>
</dbReference>
<comment type="similarity">
    <text evidence="2">Belongs to the lambda interferon family.</text>
</comment>
<evidence type="ECO:0000256" key="6">
    <source>
        <dbReference type="ARBA" id="ARBA00023118"/>
    </source>
</evidence>
<reference evidence="8 9" key="1">
    <citation type="submission" date="2019-09" db="EMBL/GenBank/DDBJ databases">
        <title>Bird 10,000 Genomes (B10K) Project - Family phase.</title>
        <authorList>
            <person name="Zhang G."/>
        </authorList>
    </citation>
    <scope>NUCLEOTIDE SEQUENCE [LARGE SCALE GENOMIC DNA]</scope>
    <source>
        <strain evidence="8">B10K-LSUMZ-16893</strain>
    </source>
</reference>